<dbReference type="AlphaFoldDB" id="A0A2S6NIU8"/>
<keyword evidence="3" id="KW-1185">Reference proteome</keyword>
<proteinExistence type="predicted"/>
<accession>A0A2S6NIU8</accession>
<evidence type="ECO:0000313" key="3">
    <source>
        <dbReference type="Proteomes" id="UP000239724"/>
    </source>
</evidence>
<evidence type="ECO:0000256" key="1">
    <source>
        <dbReference type="SAM" id="MobiDB-lite"/>
    </source>
</evidence>
<name>A0A2S6NIU8_RHOGL</name>
<gene>
    <name evidence="2" type="ORF">CCS01_10385</name>
</gene>
<comment type="caution">
    <text evidence="2">The sequence shown here is derived from an EMBL/GenBank/DDBJ whole genome shotgun (WGS) entry which is preliminary data.</text>
</comment>
<dbReference type="EMBL" id="NHRY01000104">
    <property type="protein sequence ID" value="PPQ34545.1"/>
    <property type="molecule type" value="Genomic_DNA"/>
</dbReference>
<evidence type="ECO:0000313" key="2">
    <source>
        <dbReference type="EMBL" id="PPQ34545.1"/>
    </source>
</evidence>
<sequence length="59" mass="6463">MKGRTGDPDPQQVEMAIGEAPNGRLQPGTTRPINWPRMAMMANRPGRAEPPAPRRDRGA</sequence>
<organism evidence="2 3">
    <name type="scientific">Rhodopila globiformis</name>
    <name type="common">Rhodopseudomonas globiformis</name>
    <dbReference type="NCBI Taxonomy" id="1071"/>
    <lineage>
        <taxon>Bacteria</taxon>
        <taxon>Pseudomonadati</taxon>
        <taxon>Pseudomonadota</taxon>
        <taxon>Alphaproteobacteria</taxon>
        <taxon>Acetobacterales</taxon>
        <taxon>Acetobacteraceae</taxon>
        <taxon>Rhodopila</taxon>
    </lineage>
</organism>
<dbReference type="Proteomes" id="UP000239724">
    <property type="component" value="Unassembled WGS sequence"/>
</dbReference>
<protein>
    <submittedName>
        <fullName evidence="2">Uncharacterized protein</fullName>
    </submittedName>
</protein>
<reference evidence="2 3" key="1">
    <citation type="journal article" date="2018" name="Arch. Microbiol.">
        <title>New insights into the metabolic potential of the phototrophic purple bacterium Rhodopila globiformis DSM 161(T) from its draft genome sequence and evidence for a vanadium-dependent nitrogenase.</title>
        <authorList>
            <person name="Imhoff J.F."/>
            <person name="Rahn T."/>
            <person name="Kunzel S."/>
            <person name="Neulinger S.C."/>
        </authorList>
    </citation>
    <scope>NUCLEOTIDE SEQUENCE [LARGE SCALE GENOMIC DNA]</scope>
    <source>
        <strain evidence="2 3">DSM 161</strain>
    </source>
</reference>
<feature type="region of interest" description="Disordered" evidence="1">
    <location>
        <begin position="1"/>
        <end position="59"/>
    </location>
</feature>